<evidence type="ECO:0008006" key="3">
    <source>
        <dbReference type="Google" id="ProtNLM"/>
    </source>
</evidence>
<evidence type="ECO:0000313" key="1">
    <source>
        <dbReference type="EMBL" id="TRM70354.1"/>
    </source>
</evidence>
<organism evidence="1 2">
    <name type="scientific">Schizophyllum amplum</name>
    <dbReference type="NCBI Taxonomy" id="97359"/>
    <lineage>
        <taxon>Eukaryota</taxon>
        <taxon>Fungi</taxon>
        <taxon>Dikarya</taxon>
        <taxon>Basidiomycota</taxon>
        <taxon>Agaricomycotina</taxon>
        <taxon>Agaricomycetes</taxon>
        <taxon>Agaricomycetidae</taxon>
        <taxon>Agaricales</taxon>
        <taxon>Schizophyllaceae</taxon>
        <taxon>Schizophyllum</taxon>
    </lineage>
</organism>
<dbReference type="AlphaFoldDB" id="A0A550CZY6"/>
<dbReference type="EMBL" id="VDMD01000001">
    <property type="protein sequence ID" value="TRM70354.1"/>
    <property type="molecule type" value="Genomic_DNA"/>
</dbReference>
<gene>
    <name evidence="1" type="ORF">BD626DRAFT_477151</name>
</gene>
<evidence type="ECO:0000313" key="2">
    <source>
        <dbReference type="Proteomes" id="UP000320762"/>
    </source>
</evidence>
<dbReference type="Proteomes" id="UP000320762">
    <property type="component" value="Unassembled WGS sequence"/>
</dbReference>
<comment type="caution">
    <text evidence="1">The sequence shown here is derived from an EMBL/GenBank/DDBJ whole genome shotgun (WGS) entry which is preliminary data.</text>
</comment>
<dbReference type="OrthoDB" id="2104739at2759"/>
<dbReference type="STRING" id="97359.A0A550CZY6"/>
<reference evidence="1 2" key="1">
    <citation type="journal article" date="2019" name="New Phytol.">
        <title>Comparative genomics reveals unique wood-decay strategies and fruiting body development in the Schizophyllaceae.</title>
        <authorList>
            <person name="Almasi E."/>
            <person name="Sahu N."/>
            <person name="Krizsan K."/>
            <person name="Balint B."/>
            <person name="Kovacs G.M."/>
            <person name="Kiss B."/>
            <person name="Cseklye J."/>
            <person name="Drula E."/>
            <person name="Henrissat B."/>
            <person name="Nagy I."/>
            <person name="Chovatia M."/>
            <person name="Adam C."/>
            <person name="LaButti K."/>
            <person name="Lipzen A."/>
            <person name="Riley R."/>
            <person name="Grigoriev I.V."/>
            <person name="Nagy L.G."/>
        </authorList>
    </citation>
    <scope>NUCLEOTIDE SEQUENCE [LARGE SCALE GENOMIC DNA]</scope>
    <source>
        <strain evidence="1 2">NL-1724</strain>
    </source>
</reference>
<accession>A0A550CZY6</accession>
<sequence>MDDGWGLSAQPLPPADPIDPDSAYESVLRYEQRAAHLRAHGPITHIVAARVLGYLLLHPVSPVGRERVAADVSYCCEVDARLYRLGLLYVKYFIHTFRSKTVAPSDPEAAAPPRKVALDEYIEACKGPENVHYKAKTLLRDDFRCTITGYADTASVERGLIQSSTTNVSVKVAEFLPRSKITRESVAVLHRLGALPDARSHDPHTPRNLVAVSEPIQLAMNKLRLCLEPVPGLSHGPNEGTHPTRYCLTGPRGAPRDCLSEIVLRPFEDPRTGLSVPPPDPIFIRTHAVCCRVAHLSGANDALSKLYASILATSVLEEDGSSASLLHGALSLLAG</sequence>
<protein>
    <recommendedName>
        <fullName evidence="3">HNH nuclease domain-containing protein</fullName>
    </recommendedName>
</protein>
<keyword evidence="2" id="KW-1185">Reference proteome</keyword>
<proteinExistence type="predicted"/>
<name>A0A550CZY6_9AGAR</name>